<gene>
    <name evidence="2" type="ORF">GGX14DRAFT_557932</name>
</gene>
<evidence type="ECO:0000313" key="2">
    <source>
        <dbReference type="EMBL" id="KAJ7223357.1"/>
    </source>
</evidence>
<feature type="region of interest" description="Disordered" evidence="1">
    <location>
        <begin position="327"/>
        <end position="456"/>
    </location>
</feature>
<protein>
    <submittedName>
        <fullName evidence="2">Uncharacterized protein</fullName>
    </submittedName>
</protein>
<comment type="caution">
    <text evidence="2">The sequence shown here is derived from an EMBL/GenBank/DDBJ whole genome shotgun (WGS) entry which is preliminary data.</text>
</comment>
<evidence type="ECO:0000256" key="1">
    <source>
        <dbReference type="SAM" id="MobiDB-lite"/>
    </source>
</evidence>
<feature type="compositionally biased region" description="Basic residues" evidence="1">
    <location>
        <begin position="444"/>
        <end position="456"/>
    </location>
</feature>
<name>A0AAD7E1Z1_9AGAR</name>
<feature type="compositionally biased region" description="Low complexity" evidence="1">
    <location>
        <begin position="351"/>
        <end position="362"/>
    </location>
</feature>
<accession>A0AAD7E1Z1</accession>
<organism evidence="2 3">
    <name type="scientific">Mycena pura</name>
    <dbReference type="NCBI Taxonomy" id="153505"/>
    <lineage>
        <taxon>Eukaryota</taxon>
        <taxon>Fungi</taxon>
        <taxon>Dikarya</taxon>
        <taxon>Basidiomycota</taxon>
        <taxon>Agaricomycotina</taxon>
        <taxon>Agaricomycetes</taxon>
        <taxon>Agaricomycetidae</taxon>
        <taxon>Agaricales</taxon>
        <taxon>Marasmiineae</taxon>
        <taxon>Mycenaceae</taxon>
        <taxon>Mycena</taxon>
    </lineage>
</organism>
<sequence>MFWAFRKLVPGMQELFRAPPPQSPPLPPSPTPISAPNIDRGPPPPIPPRPAHLQQQFNTPIVQPDTALNPRILLLPEPRAPDPYAHNVQRYPALFDRRDAQAPGYWQAKEYIFSWATCTGFNTEQEELWFGISRKACRDALAEFGKLKPHQKLSYSQRLPDIGTPLVNFDPQHPVISHFLAYTKGSADAMQVSQWTNSFGLVLYPELEEIVSGVVMRIFNRFGLQGLPEPEQKRRIFSVGFALLQMLAAQHELEEPLDLSGSFLAELISRRVVFAGGQNDAALMAMWKASTMASNCKPEQLEKKFAMFKRRHTTYIDLHPPAFLRLLAAQPPPRPPSSTPMSKAGDSRPIAQGPAQAAPAKAVISVKPRPLPKKSTLEPGKKGNDLVDRVSSAPERNRAAAPSQAPKRKRVRFDELDPESEDSLKPLSRKMLRKVNVETEVQHRKQPARRGGRATK</sequence>
<reference evidence="2" key="1">
    <citation type="submission" date="2023-03" db="EMBL/GenBank/DDBJ databases">
        <title>Massive genome expansion in bonnet fungi (Mycena s.s.) driven by repeated elements and novel gene families across ecological guilds.</title>
        <authorList>
            <consortium name="Lawrence Berkeley National Laboratory"/>
            <person name="Harder C.B."/>
            <person name="Miyauchi S."/>
            <person name="Viragh M."/>
            <person name="Kuo A."/>
            <person name="Thoen E."/>
            <person name="Andreopoulos B."/>
            <person name="Lu D."/>
            <person name="Skrede I."/>
            <person name="Drula E."/>
            <person name="Henrissat B."/>
            <person name="Morin E."/>
            <person name="Kohler A."/>
            <person name="Barry K."/>
            <person name="LaButti K."/>
            <person name="Morin E."/>
            <person name="Salamov A."/>
            <person name="Lipzen A."/>
            <person name="Mereny Z."/>
            <person name="Hegedus B."/>
            <person name="Baldrian P."/>
            <person name="Stursova M."/>
            <person name="Weitz H."/>
            <person name="Taylor A."/>
            <person name="Grigoriev I.V."/>
            <person name="Nagy L.G."/>
            <person name="Martin F."/>
            <person name="Kauserud H."/>
        </authorList>
    </citation>
    <scope>NUCLEOTIDE SEQUENCE</scope>
    <source>
        <strain evidence="2">9144</strain>
    </source>
</reference>
<evidence type="ECO:0000313" key="3">
    <source>
        <dbReference type="Proteomes" id="UP001219525"/>
    </source>
</evidence>
<feature type="compositionally biased region" description="Pro residues" evidence="1">
    <location>
        <begin position="18"/>
        <end position="33"/>
    </location>
</feature>
<proteinExistence type="predicted"/>
<feature type="region of interest" description="Disordered" evidence="1">
    <location>
        <begin position="15"/>
        <end position="50"/>
    </location>
</feature>
<feature type="compositionally biased region" description="Basic and acidic residues" evidence="1">
    <location>
        <begin position="375"/>
        <end position="388"/>
    </location>
</feature>
<dbReference type="EMBL" id="JARJCW010000006">
    <property type="protein sequence ID" value="KAJ7223357.1"/>
    <property type="molecule type" value="Genomic_DNA"/>
</dbReference>
<feature type="compositionally biased region" description="Pro residues" evidence="1">
    <location>
        <begin position="41"/>
        <end position="50"/>
    </location>
</feature>
<dbReference type="AlphaFoldDB" id="A0AAD7E1Z1"/>
<dbReference type="Proteomes" id="UP001219525">
    <property type="component" value="Unassembled WGS sequence"/>
</dbReference>
<keyword evidence="3" id="KW-1185">Reference proteome</keyword>